<accession>A0A9D4YT06</accession>
<evidence type="ECO:0000256" key="1">
    <source>
        <dbReference type="SAM" id="MobiDB-lite"/>
    </source>
</evidence>
<gene>
    <name evidence="2" type="ORF">D9Q98_010002</name>
</gene>
<evidence type="ECO:0000313" key="3">
    <source>
        <dbReference type="Proteomes" id="UP001055712"/>
    </source>
</evidence>
<dbReference type="AlphaFoldDB" id="A0A9D4YT06"/>
<reference evidence="2" key="2">
    <citation type="submission" date="2020-11" db="EMBL/GenBank/DDBJ databases">
        <authorList>
            <person name="Cecchin M."/>
            <person name="Marcolungo L."/>
            <person name="Rossato M."/>
            <person name="Girolomoni L."/>
            <person name="Cosentino E."/>
            <person name="Cuine S."/>
            <person name="Li-Beisson Y."/>
            <person name="Delledonne M."/>
            <person name="Ballottari M."/>
        </authorList>
    </citation>
    <scope>NUCLEOTIDE SEQUENCE</scope>
    <source>
        <strain evidence="2">211/11P</strain>
        <tissue evidence="2">Whole cell</tissue>
    </source>
</reference>
<sequence>MQSKLHRFREPKGARQQQAKTEPPQARPGAQQPQKRKPSILVTALGSQIVRGGTVPTAEGGGGEGGGGSTEAARANDPSSVEQAALRIPLPVGQVLEAHVQEELLDLERCEATAAQGHAAGPSDGRQHAQQQPEAAACHEDWQPQQQQQQQQQSQPSGQRRQLPPPPAQPHRAQVLVLGGAPQVTAPTNRRQLAQLQRETLLPAKRQRQAAAAAQFNFYTDGGGAWAGEDIGLDGAEHAVIRWEGMGTSEF</sequence>
<comment type="caution">
    <text evidence="2">The sequence shown here is derived from an EMBL/GenBank/DDBJ whole genome shotgun (WGS) entry which is preliminary data.</text>
</comment>
<proteinExistence type="predicted"/>
<protein>
    <submittedName>
        <fullName evidence="2">Uncharacterized protein</fullName>
    </submittedName>
</protein>
<feature type="compositionally biased region" description="Gly residues" evidence="1">
    <location>
        <begin position="59"/>
        <end position="69"/>
    </location>
</feature>
<organism evidence="2 3">
    <name type="scientific">Chlorella vulgaris</name>
    <name type="common">Green alga</name>
    <dbReference type="NCBI Taxonomy" id="3077"/>
    <lineage>
        <taxon>Eukaryota</taxon>
        <taxon>Viridiplantae</taxon>
        <taxon>Chlorophyta</taxon>
        <taxon>core chlorophytes</taxon>
        <taxon>Trebouxiophyceae</taxon>
        <taxon>Chlorellales</taxon>
        <taxon>Chlorellaceae</taxon>
        <taxon>Chlorella clade</taxon>
        <taxon>Chlorella</taxon>
    </lineage>
</organism>
<name>A0A9D4YT06_CHLVU</name>
<dbReference type="EMBL" id="SIDB01000013">
    <property type="protein sequence ID" value="KAI3424450.1"/>
    <property type="molecule type" value="Genomic_DNA"/>
</dbReference>
<feature type="region of interest" description="Disordered" evidence="1">
    <location>
        <begin position="1"/>
        <end position="81"/>
    </location>
</feature>
<feature type="region of interest" description="Disordered" evidence="1">
    <location>
        <begin position="115"/>
        <end position="171"/>
    </location>
</feature>
<feature type="compositionally biased region" description="Low complexity" evidence="1">
    <location>
        <begin position="23"/>
        <end position="33"/>
    </location>
</feature>
<evidence type="ECO:0000313" key="2">
    <source>
        <dbReference type="EMBL" id="KAI3424450.1"/>
    </source>
</evidence>
<keyword evidence="3" id="KW-1185">Reference proteome</keyword>
<dbReference type="OrthoDB" id="753880at2759"/>
<reference evidence="2" key="1">
    <citation type="journal article" date="2019" name="Plant J.">
        <title>Chlorella vulgaris genome assembly and annotation reveals the molecular basis for metabolic acclimation to high light conditions.</title>
        <authorList>
            <person name="Cecchin M."/>
            <person name="Marcolungo L."/>
            <person name="Rossato M."/>
            <person name="Girolomoni L."/>
            <person name="Cosentino E."/>
            <person name="Cuine S."/>
            <person name="Li-Beisson Y."/>
            <person name="Delledonne M."/>
            <person name="Ballottari M."/>
        </authorList>
    </citation>
    <scope>NUCLEOTIDE SEQUENCE</scope>
    <source>
        <strain evidence="2">211/11P</strain>
    </source>
</reference>
<feature type="compositionally biased region" description="Low complexity" evidence="1">
    <location>
        <begin position="143"/>
        <end position="162"/>
    </location>
</feature>
<dbReference type="Proteomes" id="UP001055712">
    <property type="component" value="Unassembled WGS sequence"/>
</dbReference>